<dbReference type="InterPro" id="IPR029032">
    <property type="entry name" value="AhpD-like"/>
</dbReference>
<dbReference type="Proteomes" id="UP000789752">
    <property type="component" value="Unassembled WGS sequence"/>
</dbReference>
<accession>A0ABM8U0H8</accession>
<proteinExistence type="predicted"/>
<sequence length="88" mass="9465">MNQPRYPASSAAIAVADAHVTQFPCCIRGPVRTDAGSGATEQEIMEAIRVAAEMRADVPYAHSVLTLETMDVQPILTSRARYTTTSPT</sequence>
<dbReference type="EMBL" id="CAJQYY010000006">
    <property type="protein sequence ID" value="CAG4892336.1"/>
    <property type="molecule type" value="Genomic_DNA"/>
</dbReference>
<keyword evidence="2" id="KW-1185">Reference proteome</keyword>
<reference evidence="1 2" key="1">
    <citation type="submission" date="2021-04" db="EMBL/GenBank/DDBJ databases">
        <authorList>
            <person name="Vanwijnsberghe S."/>
        </authorList>
    </citation>
    <scope>NUCLEOTIDE SEQUENCE [LARGE SCALE GENOMIC DNA]</scope>
    <source>
        <strain evidence="1 2">LMG 32171</strain>
    </source>
</reference>
<dbReference type="Gene3D" id="1.20.1290.10">
    <property type="entry name" value="AhpD-like"/>
    <property type="match status" value="1"/>
</dbReference>
<name>A0ABM8U0H8_9BURK</name>
<organism evidence="1 2">
    <name type="scientific">Paraburkholderia gardini</name>
    <dbReference type="NCBI Taxonomy" id="2823469"/>
    <lineage>
        <taxon>Bacteria</taxon>
        <taxon>Pseudomonadati</taxon>
        <taxon>Pseudomonadota</taxon>
        <taxon>Betaproteobacteria</taxon>
        <taxon>Burkholderiales</taxon>
        <taxon>Burkholderiaceae</taxon>
        <taxon>Paraburkholderia</taxon>
    </lineage>
</organism>
<comment type="caution">
    <text evidence="1">The sequence shown here is derived from an EMBL/GenBank/DDBJ whole genome shotgun (WGS) entry which is preliminary data.</text>
</comment>
<evidence type="ECO:0000313" key="1">
    <source>
        <dbReference type="EMBL" id="CAG4892336.1"/>
    </source>
</evidence>
<gene>
    <name evidence="1" type="ORF">R54767_01282</name>
</gene>
<protein>
    <recommendedName>
        <fullName evidence="3">Thiamine-binding protein domain-containing protein</fullName>
    </recommendedName>
</protein>
<dbReference type="SUPFAM" id="SSF69118">
    <property type="entry name" value="AhpD-like"/>
    <property type="match status" value="1"/>
</dbReference>
<evidence type="ECO:0000313" key="2">
    <source>
        <dbReference type="Proteomes" id="UP000789752"/>
    </source>
</evidence>
<evidence type="ECO:0008006" key="3">
    <source>
        <dbReference type="Google" id="ProtNLM"/>
    </source>
</evidence>